<dbReference type="RefSeq" id="WP_184830689.1">
    <property type="nucleotide sequence ID" value="NZ_JACHMN010000001.1"/>
</dbReference>
<evidence type="ECO:0000313" key="2">
    <source>
        <dbReference type="EMBL" id="MBB5866704.1"/>
    </source>
</evidence>
<dbReference type="EMBL" id="JACHMN010000001">
    <property type="protein sequence ID" value="MBB5866704.1"/>
    <property type="molecule type" value="Genomic_DNA"/>
</dbReference>
<dbReference type="AlphaFoldDB" id="A0A841BEI7"/>
<dbReference type="Pfam" id="PF02441">
    <property type="entry name" value="Flavoprotein"/>
    <property type="match status" value="1"/>
</dbReference>
<name>A0A841BEI7_9ACTN</name>
<dbReference type="Proteomes" id="UP000587527">
    <property type="component" value="Unassembled WGS sequence"/>
</dbReference>
<proteinExistence type="predicted"/>
<keyword evidence="3" id="KW-1185">Reference proteome</keyword>
<accession>A0A841BEI7</accession>
<dbReference type="InterPro" id="IPR036551">
    <property type="entry name" value="Flavin_trans-like"/>
</dbReference>
<protein>
    <submittedName>
        <fullName evidence="2">Phosphopantothenoylcysteine synthetase/decarboxylase</fullName>
    </submittedName>
</protein>
<comment type="caution">
    <text evidence="2">The sequence shown here is derived from an EMBL/GenBank/DDBJ whole genome shotgun (WGS) entry which is preliminary data.</text>
</comment>
<organism evidence="2 3">
    <name type="scientific">Allocatelliglobosispora scoriae</name>
    <dbReference type="NCBI Taxonomy" id="643052"/>
    <lineage>
        <taxon>Bacteria</taxon>
        <taxon>Bacillati</taxon>
        <taxon>Actinomycetota</taxon>
        <taxon>Actinomycetes</taxon>
        <taxon>Micromonosporales</taxon>
        <taxon>Micromonosporaceae</taxon>
        <taxon>Allocatelliglobosispora</taxon>
    </lineage>
</organism>
<evidence type="ECO:0000259" key="1">
    <source>
        <dbReference type="Pfam" id="PF02441"/>
    </source>
</evidence>
<reference evidence="2 3" key="1">
    <citation type="submission" date="2020-08" db="EMBL/GenBank/DDBJ databases">
        <title>Sequencing the genomes of 1000 actinobacteria strains.</title>
        <authorList>
            <person name="Klenk H.-P."/>
        </authorList>
    </citation>
    <scope>NUCLEOTIDE SEQUENCE [LARGE SCALE GENOMIC DNA]</scope>
    <source>
        <strain evidence="2 3">DSM 45362</strain>
    </source>
</reference>
<feature type="domain" description="Flavoprotein" evidence="1">
    <location>
        <begin position="7"/>
        <end position="120"/>
    </location>
</feature>
<sequence>MSTTAPRLALVVCAAPPAAAIGDLARLLMDDGWVVDVVATDAAREWIDMDTLVSLTGSPVRVQARQPHEPKAPPPDAVALVPATFNTINLWASGVNNTAALGILNEALCAGTPIVAAPYVKEVLTRHPAFDRNLTILTQAGARLTETDALRPDVEGGPYRWRAVVELLREVKPPRP</sequence>
<gene>
    <name evidence="2" type="ORF">F4553_000083</name>
</gene>
<dbReference type="GO" id="GO:0003824">
    <property type="term" value="F:catalytic activity"/>
    <property type="evidence" value="ECO:0007669"/>
    <property type="project" value="InterPro"/>
</dbReference>
<dbReference type="InterPro" id="IPR003382">
    <property type="entry name" value="Flavoprotein"/>
</dbReference>
<dbReference type="SUPFAM" id="SSF52507">
    <property type="entry name" value="Homo-oligomeric flavin-containing Cys decarboxylases, HFCD"/>
    <property type="match status" value="1"/>
</dbReference>
<evidence type="ECO:0000313" key="3">
    <source>
        <dbReference type="Proteomes" id="UP000587527"/>
    </source>
</evidence>
<dbReference type="Gene3D" id="3.40.50.1950">
    <property type="entry name" value="Flavin prenyltransferase-like"/>
    <property type="match status" value="1"/>
</dbReference>